<feature type="region of interest" description="Disordered" evidence="1">
    <location>
        <begin position="703"/>
        <end position="753"/>
    </location>
</feature>
<evidence type="ECO:0008006" key="5">
    <source>
        <dbReference type="Google" id="ProtNLM"/>
    </source>
</evidence>
<reference evidence="3 4" key="1">
    <citation type="submission" date="2013-11" db="EMBL/GenBank/DDBJ databases">
        <title>The Genome Sequence of Plasmodium yoelii 17X.</title>
        <authorList>
            <consortium name="The Broad Institute Genomics Platform"/>
            <consortium name="The Broad Institute Genome Sequencing Center for Infectious Disease"/>
            <person name="Neafsey D."/>
            <person name="Adams J."/>
            <person name="Walker B."/>
            <person name="Young S.K."/>
            <person name="Zeng Q."/>
            <person name="Gargeya S."/>
            <person name="Fitzgerald M."/>
            <person name="Haas B."/>
            <person name="Abouelleil A."/>
            <person name="Alvarado L."/>
            <person name="Chapman S.B."/>
            <person name="Gainer-Dewar J."/>
            <person name="Goldberg J."/>
            <person name="Griggs A."/>
            <person name="Gujja S."/>
            <person name="Hansen M."/>
            <person name="Howarth C."/>
            <person name="Imamovic A."/>
            <person name="Ireland A."/>
            <person name="Larimer J."/>
            <person name="McCowan C."/>
            <person name="Murphy C."/>
            <person name="Pearson M."/>
            <person name="Poon T.W."/>
            <person name="Priest M."/>
            <person name="Roberts A."/>
            <person name="Saif S."/>
            <person name="Shea T."/>
            <person name="Sykes S."/>
            <person name="Wortman J."/>
            <person name="Nusbaum C."/>
            <person name="Birren B."/>
        </authorList>
    </citation>
    <scope>NUCLEOTIDE SEQUENCE [LARGE SCALE GENOMIC DNA]</scope>
    <source>
        <strain evidence="3 4">17X</strain>
    </source>
</reference>
<organism evidence="3 4">
    <name type="scientific">Plasmodium yoelii 17X</name>
    <dbReference type="NCBI Taxonomy" id="1323249"/>
    <lineage>
        <taxon>Eukaryota</taxon>
        <taxon>Sar</taxon>
        <taxon>Alveolata</taxon>
        <taxon>Apicomplexa</taxon>
        <taxon>Aconoidasida</taxon>
        <taxon>Haemosporida</taxon>
        <taxon>Plasmodiidae</taxon>
        <taxon>Plasmodium</taxon>
        <taxon>Plasmodium (Vinckeia)</taxon>
    </lineage>
</organism>
<feature type="region of interest" description="Disordered" evidence="1">
    <location>
        <begin position="171"/>
        <end position="196"/>
    </location>
</feature>
<feature type="signal peptide" evidence="2">
    <location>
        <begin position="1"/>
        <end position="16"/>
    </location>
</feature>
<feature type="chain" id="PRO_5004764273" description="Secreted ookinete protein" evidence="2">
    <location>
        <begin position="17"/>
        <end position="931"/>
    </location>
</feature>
<evidence type="ECO:0000256" key="2">
    <source>
        <dbReference type="SAM" id="SignalP"/>
    </source>
</evidence>
<accession>V7PP08</accession>
<dbReference type="EMBL" id="KI635759">
    <property type="protein sequence ID" value="ETB60685.1"/>
    <property type="molecule type" value="Genomic_DNA"/>
</dbReference>
<evidence type="ECO:0000256" key="1">
    <source>
        <dbReference type="SAM" id="MobiDB-lite"/>
    </source>
</evidence>
<keyword evidence="4" id="KW-1185">Reference proteome</keyword>
<feature type="region of interest" description="Disordered" evidence="1">
    <location>
        <begin position="219"/>
        <end position="264"/>
    </location>
</feature>
<sequence>MKFVFIFAIIITIFSSKNIKCFNDINSNGKKNVQEQNNNKGDGNTSTQENQNVDEVNSQNKGNVKEGEIDEMDEEHAKQYNIEIDSEHNNNELFQNDTNYVSDESGKDYIERDPFLFNDEQMDKMNNKENMHDKPEQEGRNSNNKKNSNKKEDDEYNKDLIHFEKEFREIDDDSGDNSTIEDIGLNLKNDTDKNMNKIDKNVNKLDKNVNKLDKNVNKLDKNYDQASQNGNVHNKDKRQSKQGINKNNKKKENHDWKRKVNGKEDIPHNHKNEMLLGKEHESIKYFFEILTEIFIIIKLGIMDRYTNYLIPLKNIIIHKTLNKMEFVCTTILWLHKVGSEQYRDTYGFILIILFILALKYIIKQTTFKIKKKTKNENGVFKNKSNENIYIENLLKRILYKVERKNTLEFEDNNNINILQHILENTDNILINSNIINKENKTIYTDMTSNINNIGVFTYVSTQALKKINYKTDVIINELTGGRAHGLGDIPDDNKTDSYKNLTMNEYDEYDMNKMKENFVNYNEYDENYVNNKLGYNMIGNHNEFSDIPTSFIKKNNNYPFINENSNMIEANNMAEANNMIYSQVGEDEMNYNIGTVVNNLGNHIDKNINDNIDGNHIIRNLNSSNKIPGNQSPYSTEHPGIYDVISNSNKNNTNEYEEDKIHSFHLKNNEEDRQNNSPFISQYLKGNQKTGLIETNINNSLLNQNDKISNSNNNDSNRNNNDSNRNNNDSNRNNNNNSSSNNGTNNLVNPNEEMENISAPPYRYSQNVNNNNMRDSKEHINNYSTNFMHNKKSSVPLNENISIRDNIQENSNYLIQSGESNRESIVPDLNNEEIMTNSNIISNYENRSDLVNNNLSNKSDPFLNERENGIKNLENENFVNKQNTFPNHAPPPFSYVTPPQQYTDNISSRNSKHLTQRKERQEIIATKSPFN</sequence>
<feature type="compositionally biased region" description="Low complexity" evidence="1">
    <location>
        <begin position="709"/>
        <end position="742"/>
    </location>
</feature>
<name>V7PP08_PLAYE</name>
<gene>
    <name evidence="3" type="ORF">YYC_02306</name>
</gene>
<feature type="compositionally biased region" description="Polar residues" evidence="1">
    <location>
        <begin position="91"/>
        <end position="102"/>
    </location>
</feature>
<feature type="compositionally biased region" description="Polar residues" evidence="1">
    <location>
        <begin position="32"/>
        <end position="62"/>
    </location>
</feature>
<protein>
    <recommendedName>
        <fullName evidence="5">Secreted ookinete protein</fullName>
    </recommendedName>
</protein>
<dbReference type="AlphaFoldDB" id="V7PP08"/>
<evidence type="ECO:0000313" key="4">
    <source>
        <dbReference type="Proteomes" id="UP000018538"/>
    </source>
</evidence>
<feature type="compositionally biased region" description="Basic and acidic residues" evidence="1">
    <location>
        <begin position="126"/>
        <end position="139"/>
    </location>
</feature>
<dbReference type="Proteomes" id="UP000018538">
    <property type="component" value="Unassembled WGS sequence"/>
</dbReference>
<proteinExistence type="predicted"/>
<evidence type="ECO:0000313" key="3">
    <source>
        <dbReference type="EMBL" id="ETB60685.1"/>
    </source>
</evidence>
<feature type="region of interest" description="Disordered" evidence="1">
    <location>
        <begin position="126"/>
        <end position="156"/>
    </location>
</feature>
<dbReference type="OrthoDB" id="372659at2759"/>
<keyword evidence="2" id="KW-0732">Signal</keyword>
<feature type="region of interest" description="Disordered" evidence="1">
    <location>
        <begin position="85"/>
        <end position="106"/>
    </location>
</feature>
<feature type="region of interest" description="Disordered" evidence="1">
    <location>
        <begin position="32"/>
        <end position="71"/>
    </location>
</feature>